<dbReference type="PROSITE" id="PS50003">
    <property type="entry name" value="PH_DOMAIN"/>
    <property type="match status" value="1"/>
</dbReference>
<feature type="region of interest" description="Disordered" evidence="6">
    <location>
        <begin position="1544"/>
        <end position="1583"/>
    </location>
</feature>
<sequence length="2291" mass="256496">MERDAQESAEEEVDRSSGGDGGNEAEVESYNRAKFTLWAYIICWTALRLLLQKLRISAVGQQVQEALEAPNNPGEAEQTKCEPESYPRGWREQESDGTREPWNDQDEFSALLGVEHLYPGLNFENGLKETDCKVQEGVTNTHCRKERINTRNEVNTHHVNTNCGALTDITQETLSLSINGLNTVEPSTQPDQGAGELNTQHVNTYHAQHATTNNTDVLKTQDTENIDITGKACIGTNNEERAGSQTTETKGENIAELKRKDYSEPYDGRQSSSTKYCGETCLKVSTGPQRTDVFSLNDSGKHNLESTSICSAEIHKDIRSNINTHLDRLHNADDKHIRKPEIHSFDSNEVDIRDTGAQNCSQDSEPHHKNSNNPDAHCPETFVDTEGTTCVQQRHNIKSRCINFEHKPPPSQDDVCNGKADDSLSRSELKRINCNGYSSHTRATNECGNTSGVKGKALNTAVHCKDTPIVLTTCKDCNVAEIAPSKTEEYCSRHLNTCDGDTKSHDTLCVSGIKSLHLGTEPVNSPGSGLPQPSNGNLLPAYSEETAAETLLHTEAEKQLQKTPHDQQQELESRFLPCSTDCEDVDGIFWLNSPVTATENKKATLSDTRGCKQFVARINRFEEKVWEDSSFTLTLSAQSTSVEKLAEGTRLLQIHNECKDINSHSPELLISSSHSCERSHCSLSTEEKVKERSQELTRSEDVEDSLYPKHGQSIEDELASPLHSAKSNHCEIRTENCVSSKPVETQAPLFTVCQPTHTHEQCVNVLNNHTLFIDFKHKRSTSSPQGNVTEIPFPETSVTKTVGDSKASFAEKDNPQSDKIGPCWNLSVYNSTASEKSTEAVEAVVFCNPWLEPFSDGPESGSEDGDQTSHLALTFKKNEGALQQGLVSLDGLKKRSDVLCPVDWSSEDSAVSGLGEDLESIHCDFYPPQVENREQPTQKEYLENNTCLRSECNIVTTGDKLHNDQKCHIDSHLIQSVPNGLGPFTHSRQCKDINHIHIHTSLCDCIPETDLDSLRSQPHQPCIDVLQSSPGYLETQNPVKQGKQKELSSSTQLISHNGIRTCREKDDSSLTLSGVKTIHYTQSEVLLSSRSLEPIPETDCSLDNVPNPNDDTFLGDKKTETEKFDSDNMKPSESDQDILGVASCVHRLSVCKGKSEDQPCSAPSDLNEDKSLQSDDASSIKCPSTGSLELDTSSINSEDQEEQRSPVAGPTVKSQHAKSKVKPSKFSVFSKMPSFRRGKSIARDGRVSKGEIPPRDSQDRGEDLLFYRTHLTQDAGRDPENQPENSDDEVFYKSEAGPKQPGLQVDTEEEEEEEEDVFGNVQGTGDMEGSEMPQLKQSTGSECSSCRRSKSTEGISFRLRFAQAHKSLSSLFESRSVDKYNECPESEDMRTKLSWRKQKRAKDVDLLRRTMSVPDTDRDGNKDMQRHTDPLSKRGVLRDGVGTSLQDSKSDGRNRRCLSITFIDSSEASPTRDSGSISPMSLLPSQMSSSCSKMPPGNNENPELPMRPMSPKPSSPRSAGQKQRFRYPSSRANTLSLIILGHSVSVSDPPERPRSLKPKVGRQGSLSPLGTSSHQEDGSIDIPSPISIITSITDNEFEPSVSLKVSPGSPHLSSQSTVMKMVNSSPAGSSSQRTRSGSSISTIPSLPMQVGLQRHCFRDDLWIEEKKKQQRRLTRATLKRGTHPLEELEEVRTRLSLCALKAFPGMPLRSLSFSHSTPIGLDCLGWRRRMSSPAVILPDGAPEKLGAGDEAGSEEDLYEELRSSGHRFPHPGGAGEQLAINELISDGSVVYAEALWDHVTMDDQELGFKAGDVIEVVDATNKEWWWGRILDSEGWFPASFVRLRVNQDEPMEDYLAQLEEAQEEQSSGVGLLLGPGLPCKEQMRTNVINEIMSTERDYIKHLKDICEGYIKQCRKRMDMFTEDQLCTIFGNIEDIYRFQKKFLKCLEKRFNKDEPHLSEIGSCFLEHQTDFQIYSEYCNNHPNACVQLSKLMKLNKYVFFFEACRLLQKMIDISLDGFLLTPVQKICKYPLQLAELLKYTNPQHRDYKDVEAALNGMKNVARLINERKRRLENVDKIAQWQSSIEDWEGEDILSRSSDLIYSGELTKISPPHAKSQQRMFFLFNHQMVYCKKDLLRRDILYYKGRMDMDQMEVLDVEDGKDRELNVSVKNAVKLRSLGGDELHLLCAKKPEQKQRWLRAFRDEREQVQHDRETGFSITEVQKKQAMLNACKSHPAGKPKAVTRPYYDFLLRQKHPTLPTSLPQQQVFMLAEPKRKSSNFWHNIGRLTPFKK</sequence>
<dbReference type="FunFam" id="1.20.900.10:FF:000002">
    <property type="entry name" value="Rho guanine nucleotide exchange factor 9"/>
    <property type="match status" value="1"/>
</dbReference>
<dbReference type="Gene3D" id="1.20.900.10">
    <property type="entry name" value="Dbl homology (DH) domain"/>
    <property type="match status" value="1"/>
</dbReference>
<dbReference type="SMART" id="SM00325">
    <property type="entry name" value="RhoGEF"/>
    <property type="match status" value="1"/>
</dbReference>
<dbReference type="InterPro" id="IPR055251">
    <property type="entry name" value="SOS1_NGEF_PH"/>
</dbReference>
<dbReference type="InterPro" id="IPR036028">
    <property type="entry name" value="SH3-like_dom_sf"/>
</dbReference>
<evidence type="ECO:0000256" key="6">
    <source>
        <dbReference type="SAM" id="MobiDB-lite"/>
    </source>
</evidence>
<dbReference type="Gene3D" id="2.30.29.30">
    <property type="entry name" value="Pleckstrin-homology domain (PH domain)/Phosphotyrosine-binding domain (PTB)"/>
    <property type="match status" value="1"/>
</dbReference>
<name>A0A2D0RAL6_ICTPU</name>
<dbReference type="Pfam" id="PF22697">
    <property type="entry name" value="SOS1_NGEF_PH"/>
    <property type="match status" value="1"/>
</dbReference>
<dbReference type="Pfam" id="PF00018">
    <property type="entry name" value="SH3_1"/>
    <property type="match status" value="1"/>
</dbReference>
<comment type="subcellular location">
    <subcellularLocation>
        <location evidence="1">Cytoplasm</location>
    </subcellularLocation>
</comment>
<feature type="compositionally biased region" description="Basic and acidic residues" evidence="6">
    <location>
        <begin position="77"/>
        <end position="101"/>
    </location>
</feature>
<dbReference type="GO" id="GO:0005737">
    <property type="term" value="C:cytoplasm"/>
    <property type="evidence" value="ECO:0007669"/>
    <property type="project" value="UniProtKB-SubCell"/>
</dbReference>
<dbReference type="SUPFAM" id="SSF50044">
    <property type="entry name" value="SH3-domain"/>
    <property type="match status" value="1"/>
</dbReference>
<feature type="compositionally biased region" description="Polar residues" evidence="6">
    <location>
        <begin position="1564"/>
        <end position="1573"/>
    </location>
</feature>
<feature type="domain" description="SH3" evidence="7">
    <location>
        <begin position="1787"/>
        <end position="1846"/>
    </location>
</feature>
<dbReference type="PANTHER" id="PTHR47544">
    <property type="entry name" value="RHO GUANINE NUCLEOTIDE EXCHANGE FACTOR 4"/>
    <property type="match status" value="1"/>
</dbReference>
<dbReference type="CDD" id="cd00160">
    <property type="entry name" value="RhoGEF"/>
    <property type="match status" value="1"/>
</dbReference>
<dbReference type="PROSITE" id="PS50010">
    <property type="entry name" value="DH_2"/>
    <property type="match status" value="1"/>
</dbReference>
<evidence type="ECO:0000256" key="2">
    <source>
        <dbReference type="ARBA" id="ARBA00022443"/>
    </source>
</evidence>
<evidence type="ECO:0000313" key="11">
    <source>
        <dbReference type="RefSeq" id="XP_017326895.1"/>
    </source>
</evidence>
<feature type="region of interest" description="Disordered" evidence="6">
    <location>
        <begin position="356"/>
        <end position="377"/>
    </location>
</feature>
<gene>
    <name evidence="11" type="primary">LOC108267341</name>
</gene>
<feature type="domain" description="PH" evidence="8">
    <location>
        <begin position="2098"/>
        <end position="2205"/>
    </location>
</feature>
<organism evidence="10 11">
    <name type="scientific">Ictalurus punctatus</name>
    <name type="common">Channel catfish</name>
    <name type="synonym">Silurus punctatus</name>
    <dbReference type="NCBI Taxonomy" id="7998"/>
    <lineage>
        <taxon>Eukaryota</taxon>
        <taxon>Metazoa</taxon>
        <taxon>Chordata</taxon>
        <taxon>Craniata</taxon>
        <taxon>Vertebrata</taxon>
        <taxon>Euteleostomi</taxon>
        <taxon>Actinopterygii</taxon>
        <taxon>Neopterygii</taxon>
        <taxon>Teleostei</taxon>
        <taxon>Ostariophysi</taxon>
        <taxon>Siluriformes</taxon>
        <taxon>Ictaluridae</taxon>
        <taxon>Ictalurus</taxon>
    </lineage>
</organism>
<dbReference type="CDD" id="cd01224">
    <property type="entry name" value="PH_Collybistin_ASEF"/>
    <property type="match status" value="1"/>
</dbReference>
<proteinExistence type="predicted"/>
<accession>A0A2D0RAL6</accession>
<feature type="compositionally biased region" description="Low complexity" evidence="6">
    <location>
        <begin position="1224"/>
        <end position="1233"/>
    </location>
</feature>
<keyword evidence="3" id="KW-0963">Cytoplasm</keyword>
<dbReference type="PROSITE" id="PS00741">
    <property type="entry name" value="DH_1"/>
    <property type="match status" value="1"/>
</dbReference>
<dbReference type="InterPro" id="IPR001452">
    <property type="entry name" value="SH3_domain"/>
</dbReference>
<dbReference type="Gene3D" id="2.30.30.40">
    <property type="entry name" value="SH3 Domains"/>
    <property type="match status" value="1"/>
</dbReference>
<evidence type="ECO:0000256" key="3">
    <source>
        <dbReference type="ARBA" id="ARBA00022490"/>
    </source>
</evidence>
<feature type="compositionally biased region" description="Low complexity" evidence="6">
    <location>
        <begin position="1628"/>
        <end position="1644"/>
    </location>
</feature>
<feature type="compositionally biased region" description="Polar residues" evidence="6">
    <location>
        <begin position="1335"/>
        <end position="1346"/>
    </location>
</feature>
<dbReference type="SUPFAM" id="SSF50729">
    <property type="entry name" value="PH domain-like"/>
    <property type="match status" value="1"/>
</dbReference>
<dbReference type="InterPro" id="IPR000219">
    <property type="entry name" value="DH_dom"/>
</dbReference>
<dbReference type="KEGG" id="ipu:108267341"/>
<feature type="region of interest" description="Disordered" evidence="6">
    <location>
        <begin position="1622"/>
        <end position="1644"/>
    </location>
</feature>
<reference evidence="11" key="2">
    <citation type="submission" date="2025-08" db="UniProtKB">
        <authorList>
            <consortium name="RefSeq"/>
        </authorList>
    </citation>
    <scope>IDENTIFICATION</scope>
    <source>
        <tissue evidence="11">Blood</tissue>
    </source>
</reference>
<dbReference type="SUPFAM" id="SSF48065">
    <property type="entry name" value="DBL homology domain (DH-domain)"/>
    <property type="match status" value="1"/>
</dbReference>
<feature type="region of interest" description="Disordered" evidence="6">
    <location>
        <begin position="68"/>
        <end position="101"/>
    </location>
</feature>
<feature type="region of interest" description="Disordered" evidence="6">
    <location>
        <begin position="1466"/>
        <end position="1527"/>
    </location>
</feature>
<dbReference type="InterPro" id="IPR011993">
    <property type="entry name" value="PH-like_dom_sf"/>
</dbReference>
<evidence type="ECO:0000256" key="1">
    <source>
        <dbReference type="ARBA" id="ARBA00004496"/>
    </source>
</evidence>
<feature type="compositionally biased region" description="Polar residues" evidence="6">
    <location>
        <begin position="1174"/>
        <end position="1197"/>
    </location>
</feature>
<feature type="region of interest" description="Disordered" evidence="6">
    <location>
        <begin position="1385"/>
        <end position="1452"/>
    </location>
</feature>
<evidence type="ECO:0000256" key="4">
    <source>
        <dbReference type="ARBA" id="ARBA00022658"/>
    </source>
</evidence>
<feature type="compositionally biased region" description="Polar residues" evidence="6">
    <location>
        <begin position="1466"/>
        <end position="1475"/>
    </location>
</feature>
<protein>
    <submittedName>
        <fullName evidence="11">Uncharacterized protein LOC108267341 isoform X1</fullName>
    </submittedName>
</protein>
<feature type="region of interest" description="Disordered" evidence="6">
    <location>
        <begin position="1"/>
        <end position="25"/>
    </location>
</feature>
<dbReference type="GO" id="GO:0035556">
    <property type="term" value="P:intracellular signal transduction"/>
    <property type="evidence" value="ECO:0007669"/>
    <property type="project" value="InterPro"/>
</dbReference>
<dbReference type="PROSITE" id="PS50002">
    <property type="entry name" value="SH3"/>
    <property type="match status" value="1"/>
</dbReference>
<keyword evidence="4" id="KW-0344">Guanine-nucleotide releasing factor</keyword>
<evidence type="ECO:0000259" key="7">
    <source>
        <dbReference type="PROSITE" id="PS50002"/>
    </source>
</evidence>
<evidence type="ECO:0000256" key="5">
    <source>
        <dbReference type="PROSITE-ProRule" id="PRU00192"/>
    </source>
</evidence>
<dbReference type="SMART" id="SM00233">
    <property type="entry name" value="PH"/>
    <property type="match status" value="1"/>
</dbReference>
<feature type="region of interest" description="Disordered" evidence="6">
    <location>
        <begin position="1154"/>
        <end position="1349"/>
    </location>
</feature>
<dbReference type="InterPro" id="IPR001331">
    <property type="entry name" value="GDS_CDC24_CS"/>
</dbReference>
<evidence type="ECO:0000259" key="8">
    <source>
        <dbReference type="PROSITE" id="PS50003"/>
    </source>
</evidence>
<dbReference type="RefSeq" id="XP_017326895.1">
    <property type="nucleotide sequence ID" value="XM_017471406.3"/>
</dbReference>
<dbReference type="InterPro" id="IPR001849">
    <property type="entry name" value="PH_domain"/>
</dbReference>
<dbReference type="SMART" id="SM00326">
    <property type="entry name" value="SH3"/>
    <property type="match status" value="1"/>
</dbReference>
<feature type="compositionally biased region" description="Acidic residues" evidence="6">
    <location>
        <begin position="1306"/>
        <end position="1317"/>
    </location>
</feature>
<dbReference type="CDD" id="cd11973">
    <property type="entry name" value="SH3_ASEF"/>
    <property type="match status" value="1"/>
</dbReference>
<feature type="compositionally biased region" description="Basic and acidic residues" evidence="6">
    <location>
        <begin position="1241"/>
        <end position="1265"/>
    </location>
</feature>
<feature type="domain" description="DH" evidence="9">
    <location>
        <begin position="1883"/>
        <end position="2067"/>
    </location>
</feature>
<feature type="region of interest" description="Disordered" evidence="6">
    <location>
        <begin position="1033"/>
        <end position="1052"/>
    </location>
</feature>
<evidence type="ECO:0000313" key="10">
    <source>
        <dbReference type="Proteomes" id="UP000221080"/>
    </source>
</evidence>
<feature type="compositionally biased region" description="Basic and acidic residues" evidence="6">
    <location>
        <begin position="1114"/>
        <end position="1133"/>
    </location>
</feature>
<evidence type="ECO:0000259" key="9">
    <source>
        <dbReference type="PROSITE" id="PS50010"/>
    </source>
</evidence>
<feature type="region of interest" description="Disordered" evidence="6">
    <location>
        <begin position="1097"/>
        <end position="1135"/>
    </location>
</feature>
<dbReference type="STRING" id="7998.ENSIPUP00000004755"/>
<dbReference type="OrthoDB" id="660555at2759"/>
<dbReference type="Pfam" id="PF00621">
    <property type="entry name" value="RhoGEF"/>
    <property type="match status" value="1"/>
</dbReference>
<dbReference type="GO" id="GO:0005085">
    <property type="term" value="F:guanyl-nucleotide exchange factor activity"/>
    <property type="evidence" value="ECO:0007669"/>
    <property type="project" value="UniProtKB-KW"/>
</dbReference>
<dbReference type="GeneID" id="108267341"/>
<reference evidence="10" key="1">
    <citation type="journal article" date="2016" name="Nat. Commun.">
        <title>The channel catfish genome sequence provides insights into the evolution of scale formation in teleosts.</title>
        <authorList>
            <person name="Liu Z."/>
            <person name="Liu S."/>
            <person name="Yao J."/>
            <person name="Bao L."/>
            <person name="Zhang J."/>
            <person name="Li Y."/>
            <person name="Jiang C."/>
            <person name="Sun L."/>
            <person name="Wang R."/>
            <person name="Zhang Y."/>
            <person name="Zhou T."/>
            <person name="Zeng Q."/>
            <person name="Fu Q."/>
            <person name="Gao S."/>
            <person name="Li N."/>
            <person name="Koren S."/>
            <person name="Jiang Y."/>
            <person name="Zimin A."/>
            <person name="Xu P."/>
            <person name="Phillippy A.M."/>
            <person name="Geng X."/>
            <person name="Song L."/>
            <person name="Sun F."/>
            <person name="Li C."/>
            <person name="Wang X."/>
            <person name="Chen A."/>
            <person name="Jin Y."/>
            <person name="Yuan Z."/>
            <person name="Yang Y."/>
            <person name="Tan S."/>
            <person name="Peatman E."/>
            <person name="Lu J."/>
            <person name="Qin Z."/>
            <person name="Dunham R."/>
            <person name="Li Z."/>
            <person name="Sonstegard T."/>
            <person name="Feng J."/>
            <person name="Danzmann R.G."/>
            <person name="Schroeder S."/>
            <person name="Scheffler B."/>
            <person name="Duke M.V."/>
            <person name="Ballard L."/>
            <person name="Kucuktas H."/>
            <person name="Kaltenboeck L."/>
            <person name="Liu H."/>
            <person name="Armbruster J."/>
            <person name="Xie Y."/>
            <person name="Kirby M.L."/>
            <person name="Tian Y."/>
            <person name="Flanagan M.E."/>
            <person name="Mu W."/>
            <person name="Waldbieser G.C."/>
        </authorList>
    </citation>
    <scope>NUCLEOTIDE SEQUENCE [LARGE SCALE GENOMIC DNA]</scope>
    <source>
        <strain evidence="10">SDA103</strain>
    </source>
</reference>
<keyword evidence="2 5" id="KW-0728">SH3 domain</keyword>
<feature type="compositionally biased region" description="Basic and acidic residues" evidence="6">
    <location>
        <begin position="1415"/>
        <end position="1432"/>
    </location>
</feature>
<keyword evidence="10" id="KW-1185">Reference proteome</keyword>
<dbReference type="PANTHER" id="PTHR47544:SF2">
    <property type="entry name" value="RHO GUANINE NUCLEOTIDE EXCHANGE FACTOR 4"/>
    <property type="match status" value="1"/>
</dbReference>
<feature type="compositionally biased region" description="Low complexity" evidence="6">
    <location>
        <begin position="1476"/>
        <end position="1496"/>
    </location>
</feature>
<dbReference type="Proteomes" id="UP000221080">
    <property type="component" value="Chromosome 1"/>
</dbReference>
<dbReference type="InterPro" id="IPR035899">
    <property type="entry name" value="DBL_dom_sf"/>
</dbReference>